<proteinExistence type="predicted"/>
<feature type="signal peptide" evidence="1">
    <location>
        <begin position="1"/>
        <end position="18"/>
    </location>
</feature>
<evidence type="ECO:0000313" key="3">
    <source>
        <dbReference type="Proteomes" id="UP000077755"/>
    </source>
</evidence>
<evidence type="ECO:0000313" key="2">
    <source>
        <dbReference type="EMBL" id="WOH08738.1"/>
    </source>
</evidence>
<dbReference type="AlphaFoldDB" id="A0AAF1B8L4"/>
<name>A0AAF1B8L4_DAUCS</name>
<dbReference type="Proteomes" id="UP000077755">
    <property type="component" value="Chromosome 7"/>
</dbReference>
<feature type="chain" id="PRO_5041976456" evidence="1">
    <location>
        <begin position="19"/>
        <end position="201"/>
    </location>
</feature>
<keyword evidence="1" id="KW-0732">Signal</keyword>
<evidence type="ECO:0000256" key="1">
    <source>
        <dbReference type="SAM" id="SignalP"/>
    </source>
</evidence>
<organism evidence="2 3">
    <name type="scientific">Daucus carota subsp. sativus</name>
    <name type="common">Carrot</name>
    <dbReference type="NCBI Taxonomy" id="79200"/>
    <lineage>
        <taxon>Eukaryota</taxon>
        <taxon>Viridiplantae</taxon>
        <taxon>Streptophyta</taxon>
        <taxon>Embryophyta</taxon>
        <taxon>Tracheophyta</taxon>
        <taxon>Spermatophyta</taxon>
        <taxon>Magnoliopsida</taxon>
        <taxon>eudicotyledons</taxon>
        <taxon>Gunneridae</taxon>
        <taxon>Pentapetalae</taxon>
        <taxon>asterids</taxon>
        <taxon>campanulids</taxon>
        <taxon>Apiales</taxon>
        <taxon>Apiaceae</taxon>
        <taxon>Apioideae</taxon>
        <taxon>Scandiceae</taxon>
        <taxon>Daucinae</taxon>
        <taxon>Daucus</taxon>
        <taxon>Daucus sect. Daucus</taxon>
    </lineage>
</organism>
<reference evidence="2" key="1">
    <citation type="journal article" date="2016" name="Nat. Genet.">
        <title>A high-quality carrot genome assembly provides new insights into carotenoid accumulation and asterid genome evolution.</title>
        <authorList>
            <person name="Iorizzo M."/>
            <person name="Ellison S."/>
            <person name="Senalik D."/>
            <person name="Zeng P."/>
            <person name="Satapoomin P."/>
            <person name="Huang J."/>
            <person name="Bowman M."/>
            <person name="Iovene M."/>
            <person name="Sanseverino W."/>
            <person name="Cavagnaro P."/>
            <person name="Yildiz M."/>
            <person name="Macko-Podgorni A."/>
            <person name="Moranska E."/>
            <person name="Grzebelus E."/>
            <person name="Grzebelus D."/>
            <person name="Ashrafi H."/>
            <person name="Zheng Z."/>
            <person name="Cheng S."/>
            <person name="Spooner D."/>
            <person name="Van Deynze A."/>
            <person name="Simon P."/>
        </authorList>
    </citation>
    <scope>NUCLEOTIDE SEQUENCE</scope>
    <source>
        <tissue evidence="2">Leaf</tissue>
    </source>
</reference>
<sequence length="201" mass="22558">MVCSISLVLLRLTPGCGTWLFISKRTWDVFCHTQYLNLGEGEVIDAPPPNPTKRESCSVFWIVMSVLLRLGVNNFNSEWSAKVVDKGKQKYFEGRAFNNNGILSLNAIRFMDDGLLGEYSDIFKQEVVDFCALVKKGLLAGDLLHHATEGTMHKIQPTMLELLDSLLFSGREFFSVDEVLHALGLSQKSISLPVKNERCVM</sequence>
<keyword evidence="3" id="KW-1185">Reference proteome</keyword>
<protein>
    <submittedName>
        <fullName evidence="2">Uncharacterized protein</fullName>
    </submittedName>
</protein>
<accession>A0AAF1B8L4</accession>
<gene>
    <name evidence="2" type="ORF">DCAR_0728185</name>
</gene>
<dbReference type="EMBL" id="CP093349">
    <property type="protein sequence ID" value="WOH08738.1"/>
    <property type="molecule type" value="Genomic_DNA"/>
</dbReference>
<reference evidence="2" key="2">
    <citation type="submission" date="2022-03" db="EMBL/GenBank/DDBJ databases">
        <title>Draft title - Genomic analysis of global carrot germplasm unveils the trajectory of domestication and the origin of high carotenoid orange carrot.</title>
        <authorList>
            <person name="Iorizzo M."/>
            <person name="Ellison S."/>
            <person name="Senalik D."/>
            <person name="Macko-Podgorni A."/>
            <person name="Grzebelus D."/>
            <person name="Bostan H."/>
            <person name="Rolling W."/>
            <person name="Curaba J."/>
            <person name="Simon P."/>
        </authorList>
    </citation>
    <scope>NUCLEOTIDE SEQUENCE</scope>
    <source>
        <tissue evidence="2">Leaf</tissue>
    </source>
</reference>